<dbReference type="PROSITE" id="PS50178">
    <property type="entry name" value="ZF_FYVE"/>
    <property type="match status" value="1"/>
</dbReference>
<dbReference type="InterPro" id="IPR011993">
    <property type="entry name" value="PH-like_dom_sf"/>
</dbReference>
<dbReference type="InterPro" id="IPR013083">
    <property type="entry name" value="Znf_RING/FYVE/PHD"/>
</dbReference>
<dbReference type="InterPro" id="IPR051092">
    <property type="entry name" value="FYVE_RhoGEF_PH"/>
</dbReference>
<dbReference type="InterPro" id="IPR001849">
    <property type="entry name" value="PH_domain"/>
</dbReference>
<dbReference type="InterPro" id="IPR011011">
    <property type="entry name" value="Znf_FYVE_PHD"/>
</dbReference>
<dbReference type="STRING" id="796604.A0A2X0MHF2"/>
<dbReference type="InterPro" id="IPR017455">
    <property type="entry name" value="Znf_FYVE-rel"/>
</dbReference>
<feature type="compositionally biased region" description="Polar residues" evidence="9">
    <location>
        <begin position="97"/>
        <end position="110"/>
    </location>
</feature>
<dbReference type="Pfam" id="PF00621">
    <property type="entry name" value="RhoGEF"/>
    <property type="match status" value="1"/>
</dbReference>
<keyword evidence="3" id="KW-0344">Guanine-nucleotide releasing factor</keyword>
<dbReference type="PROSITE" id="PS50010">
    <property type="entry name" value="DH_2"/>
    <property type="match status" value="1"/>
</dbReference>
<dbReference type="InterPro" id="IPR035899">
    <property type="entry name" value="DBL_dom_sf"/>
</dbReference>
<organism evidence="13 14">
    <name type="scientific">Microbotryum silenes-dioicae</name>
    <dbReference type="NCBI Taxonomy" id="796604"/>
    <lineage>
        <taxon>Eukaryota</taxon>
        <taxon>Fungi</taxon>
        <taxon>Dikarya</taxon>
        <taxon>Basidiomycota</taxon>
        <taxon>Pucciniomycotina</taxon>
        <taxon>Microbotryomycetes</taxon>
        <taxon>Microbotryales</taxon>
        <taxon>Microbotryaceae</taxon>
        <taxon>Microbotryum</taxon>
    </lineage>
</organism>
<feature type="domain" description="DH" evidence="11">
    <location>
        <begin position="251"/>
        <end position="583"/>
    </location>
</feature>
<evidence type="ECO:0000313" key="13">
    <source>
        <dbReference type="EMBL" id="SGZ04415.1"/>
    </source>
</evidence>
<feature type="region of interest" description="Disordered" evidence="9">
    <location>
        <begin position="97"/>
        <end position="121"/>
    </location>
</feature>
<evidence type="ECO:0000256" key="7">
    <source>
        <dbReference type="ARBA" id="ARBA00023212"/>
    </source>
</evidence>
<keyword evidence="6" id="KW-0862">Zinc</keyword>
<feature type="domain" description="PH" evidence="10">
    <location>
        <begin position="629"/>
        <end position="752"/>
    </location>
</feature>
<evidence type="ECO:0000313" key="14">
    <source>
        <dbReference type="Proteomes" id="UP000249464"/>
    </source>
</evidence>
<feature type="compositionally biased region" description="Polar residues" evidence="9">
    <location>
        <begin position="181"/>
        <end position="192"/>
    </location>
</feature>
<dbReference type="PROSITE" id="PS50003">
    <property type="entry name" value="PH_DOMAIN"/>
    <property type="match status" value="1"/>
</dbReference>
<evidence type="ECO:0000256" key="4">
    <source>
        <dbReference type="ARBA" id="ARBA00022723"/>
    </source>
</evidence>
<evidence type="ECO:0000256" key="3">
    <source>
        <dbReference type="ARBA" id="ARBA00022658"/>
    </source>
</evidence>
<dbReference type="PANTHER" id="PTHR12673:SF270">
    <property type="entry name" value="FYVE-TYPE DOMAIN-CONTAINING PROTEIN"/>
    <property type="match status" value="1"/>
</dbReference>
<gene>
    <name evidence="13" type="primary">BQ5605_C032g11062</name>
    <name evidence="13" type="ORF">BQ5605_C032G11062</name>
</gene>
<dbReference type="PANTHER" id="PTHR12673">
    <property type="entry name" value="FACIOGENITAL DYSPLASIA PROTEIN"/>
    <property type="match status" value="1"/>
</dbReference>
<dbReference type="SUPFAM" id="SSF57903">
    <property type="entry name" value="FYVE/PHD zinc finger"/>
    <property type="match status" value="1"/>
</dbReference>
<dbReference type="Gene3D" id="3.30.40.10">
    <property type="entry name" value="Zinc/RING finger domain, C3HC4 (zinc finger)"/>
    <property type="match status" value="1"/>
</dbReference>
<sequence>MSPSGNSVNSATEETTNASHGRAPHTAELPVIDDGIAPQSESVPNSSDTLEPQAGSHHDHGLVNPLVPLDFLATSASRQHQHLAALNFARRQTVSTDPTHRSSFASSTSCECLPEEDERGPGVFSSTILTIRTSDLERDNEEKCTTTSDSTRFGNRERALSGASVNSTVSMDSAPRRPRPSTSRKLSTASFTSARHPSFGLEGFQIFNMVGPGSATSSPYGSPRLRASSPLSRPQSATSLDEEEILRRQKRRWTIAEEFRDSERAYLATLEMIDTVYYQPLCAALPAEAIQLRRRSTGTTAAEPSADASTSLMSSAQPASSSSSVSVAASVSFKTTAPVVGRHIIKEIFSNFGDILNLSRVVLATLEISIPPRASIPVSLRSMHLSSTTLASSSDWDTSSRPSDGRRGGLGQSGDTPSAIAASPPKKGLFESPSLEQLPSKQPTSVSGQRANLRRQSSSHRRSTPPRDIGCSLLPVLPYLKQYSIFVSNFAASLARLSSLEAPDGTGKSVSCPDDRARWQVFITEDGRGNDGRARGLGLSGLLLNIVQRIPRYRLLLKDLIRFTEWDHQDYGALEKAFALVDEGNGPASLAVASHLEAQIRSHDSDLELVHLQRAFANLDFALLEPGRRLVKSGKVHKVDHKNNKQPCLLLLFNDMLICAKNSSSAEEVQAATSKGLGTASKWATSVLRMEHRFTLETLTVLVVDDSSTSTTLANPATFRFQLVSPERSFTVCVSSPVTKTAWIDAIRLASSRLLEARQSLQRSLRLGRTRDRRVSVPSSLFTPPASTLLPHPTSLGVIPPTPLTFQDVTAEESKHAQQDYFNLTPRMPLNEVEAVDASPPSCSMNVIVRVQDYTAPVWISDASATRCMRCCELFGLWRRRHHCRLCGLVVCWRCSQRLVFEQEVILPGKQEQIARTCELCFTSITSTSTSSQTPSNPHISETAPNLILQTRAIDNEEERMESLVLPSSIIAHSSVVRQVGGTVKMKRRLTSLLTRGKEGETMGAAPKRGA</sequence>
<feature type="region of interest" description="Disordered" evidence="9">
    <location>
        <begin position="1"/>
        <end position="62"/>
    </location>
</feature>
<evidence type="ECO:0000256" key="2">
    <source>
        <dbReference type="ARBA" id="ARBA00022490"/>
    </source>
</evidence>
<evidence type="ECO:0000259" key="12">
    <source>
        <dbReference type="PROSITE" id="PS50178"/>
    </source>
</evidence>
<feature type="compositionally biased region" description="Low complexity" evidence="9">
    <location>
        <begin position="390"/>
        <end position="402"/>
    </location>
</feature>
<dbReference type="Gene3D" id="1.20.900.10">
    <property type="entry name" value="Dbl homology (DH) domain"/>
    <property type="match status" value="1"/>
</dbReference>
<dbReference type="SUPFAM" id="SSF50729">
    <property type="entry name" value="PH domain-like"/>
    <property type="match status" value="1"/>
</dbReference>
<feature type="region of interest" description="Disordered" evidence="9">
    <location>
        <begin position="390"/>
        <end position="467"/>
    </location>
</feature>
<feature type="compositionally biased region" description="Polar residues" evidence="9">
    <location>
        <begin position="1"/>
        <end position="19"/>
    </location>
</feature>
<evidence type="ECO:0000256" key="8">
    <source>
        <dbReference type="PROSITE-ProRule" id="PRU00091"/>
    </source>
</evidence>
<reference evidence="13 14" key="1">
    <citation type="submission" date="2016-11" db="EMBL/GenBank/DDBJ databases">
        <authorList>
            <person name="Jaros S."/>
            <person name="Januszkiewicz K."/>
            <person name="Wedrychowicz H."/>
        </authorList>
    </citation>
    <scope>NUCLEOTIDE SEQUENCE [LARGE SCALE GENOMIC DNA]</scope>
</reference>
<dbReference type="SMART" id="SM00233">
    <property type="entry name" value="PH"/>
    <property type="match status" value="1"/>
</dbReference>
<keyword evidence="7" id="KW-0206">Cytoskeleton</keyword>
<dbReference type="GO" id="GO:0005085">
    <property type="term" value="F:guanyl-nucleotide exchange factor activity"/>
    <property type="evidence" value="ECO:0007669"/>
    <property type="project" value="UniProtKB-KW"/>
</dbReference>
<feature type="compositionally biased region" description="Low complexity" evidence="9">
    <location>
        <begin position="222"/>
        <end position="237"/>
    </location>
</feature>
<accession>A0A2X0MHF2</accession>
<feature type="region of interest" description="Disordered" evidence="9">
    <location>
        <begin position="215"/>
        <end position="243"/>
    </location>
</feature>
<dbReference type="GO" id="GO:0008270">
    <property type="term" value="F:zinc ion binding"/>
    <property type="evidence" value="ECO:0007669"/>
    <property type="project" value="UniProtKB-KW"/>
</dbReference>
<dbReference type="EMBL" id="FQNC01000067">
    <property type="protein sequence ID" value="SGZ04415.1"/>
    <property type="molecule type" value="Genomic_DNA"/>
</dbReference>
<dbReference type="Gene3D" id="2.30.29.30">
    <property type="entry name" value="Pleckstrin-homology domain (PH domain)/Phosphotyrosine-binding domain (PTB)"/>
    <property type="match status" value="1"/>
</dbReference>
<dbReference type="InterPro" id="IPR000219">
    <property type="entry name" value="DH_dom"/>
</dbReference>
<name>A0A2X0MHF2_9BASI</name>
<keyword evidence="5 8" id="KW-0863">Zinc-finger</keyword>
<dbReference type="GO" id="GO:0005737">
    <property type="term" value="C:cytoplasm"/>
    <property type="evidence" value="ECO:0007669"/>
    <property type="project" value="TreeGrafter"/>
</dbReference>
<dbReference type="GO" id="GO:0005856">
    <property type="term" value="C:cytoskeleton"/>
    <property type="evidence" value="ECO:0007669"/>
    <property type="project" value="UniProtKB-SubCell"/>
</dbReference>
<keyword evidence="14" id="KW-1185">Reference proteome</keyword>
<dbReference type="InterPro" id="IPR000306">
    <property type="entry name" value="Znf_FYVE"/>
</dbReference>
<feature type="compositionally biased region" description="Polar residues" evidence="9">
    <location>
        <begin position="434"/>
        <end position="456"/>
    </location>
</feature>
<dbReference type="SMART" id="SM00064">
    <property type="entry name" value="FYVE"/>
    <property type="match status" value="1"/>
</dbReference>
<protein>
    <submittedName>
        <fullName evidence="13">BQ5605_C032g11062 protein</fullName>
    </submittedName>
</protein>
<dbReference type="AlphaFoldDB" id="A0A2X0MHF2"/>
<evidence type="ECO:0000256" key="9">
    <source>
        <dbReference type="SAM" id="MobiDB-lite"/>
    </source>
</evidence>
<feature type="compositionally biased region" description="Polar residues" evidence="9">
    <location>
        <begin position="39"/>
        <end position="50"/>
    </location>
</feature>
<evidence type="ECO:0000256" key="1">
    <source>
        <dbReference type="ARBA" id="ARBA00004245"/>
    </source>
</evidence>
<feature type="domain" description="FYVE-type" evidence="12">
    <location>
        <begin position="862"/>
        <end position="926"/>
    </location>
</feature>
<feature type="region of interest" description="Disordered" evidence="9">
    <location>
        <begin position="296"/>
        <end position="317"/>
    </location>
</feature>
<dbReference type="Proteomes" id="UP000249464">
    <property type="component" value="Unassembled WGS sequence"/>
</dbReference>
<dbReference type="Pfam" id="PF01363">
    <property type="entry name" value="FYVE"/>
    <property type="match status" value="1"/>
</dbReference>
<evidence type="ECO:0000256" key="6">
    <source>
        <dbReference type="ARBA" id="ARBA00022833"/>
    </source>
</evidence>
<proteinExistence type="predicted"/>
<evidence type="ECO:0000259" key="11">
    <source>
        <dbReference type="PROSITE" id="PS50010"/>
    </source>
</evidence>
<keyword evidence="4" id="KW-0479">Metal-binding</keyword>
<dbReference type="SUPFAM" id="SSF48065">
    <property type="entry name" value="DBL homology domain (DH-domain)"/>
    <property type="match status" value="1"/>
</dbReference>
<evidence type="ECO:0000259" key="10">
    <source>
        <dbReference type="PROSITE" id="PS50003"/>
    </source>
</evidence>
<feature type="region of interest" description="Disordered" evidence="9">
    <location>
        <begin position="137"/>
        <end position="192"/>
    </location>
</feature>
<comment type="subcellular location">
    <subcellularLocation>
        <location evidence="1">Cytoplasm</location>
        <location evidence="1">Cytoskeleton</location>
    </subcellularLocation>
</comment>
<evidence type="ECO:0000256" key="5">
    <source>
        <dbReference type="ARBA" id="ARBA00022771"/>
    </source>
</evidence>
<keyword evidence="2" id="KW-0963">Cytoplasm</keyword>